<gene>
    <name evidence="2" type="ORF">HS088_TW19G00855</name>
</gene>
<dbReference type="PANTHER" id="PTHR31672:SF13">
    <property type="entry name" value="F-BOX PROTEIN CPR30-LIKE"/>
    <property type="match status" value="1"/>
</dbReference>
<dbReference type="InterPro" id="IPR036047">
    <property type="entry name" value="F-box-like_dom_sf"/>
</dbReference>
<dbReference type="InterPro" id="IPR017451">
    <property type="entry name" value="F-box-assoc_interact_dom"/>
</dbReference>
<comment type="caution">
    <text evidence="2">The sequence shown here is derived from an EMBL/GenBank/DDBJ whole genome shotgun (WGS) entry which is preliminary data.</text>
</comment>
<dbReference type="PROSITE" id="PS50181">
    <property type="entry name" value="FBOX"/>
    <property type="match status" value="1"/>
</dbReference>
<dbReference type="SUPFAM" id="SSF81383">
    <property type="entry name" value="F-box domain"/>
    <property type="match status" value="1"/>
</dbReference>
<organism evidence="2 3">
    <name type="scientific">Tripterygium wilfordii</name>
    <name type="common">Thunder God vine</name>
    <dbReference type="NCBI Taxonomy" id="458696"/>
    <lineage>
        <taxon>Eukaryota</taxon>
        <taxon>Viridiplantae</taxon>
        <taxon>Streptophyta</taxon>
        <taxon>Embryophyta</taxon>
        <taxon>Tracheophyta</taxon>
        <taxon>Spermatophyta</taxon>
        <taxon>Magnoliopsida</taxon>
        <taxon>eudicotyledons</taxon>
        <taxon>Gunneridae</taxon>
        <taxon>Pentapetalae</taxon>
        <taxon>rosids</taxon>
        <taxon>fabids</taxon>
        <taxon>Celastrales</taxon>
        <taxon>Celastraceae</taxon>
        <taxon>Tripterygium</taxon>
    </lineage>
</organism>
<dbReference type="PANTHER" id="PTHR31672">
    <property type="entry name" value="BNACNNG10540D PROTEIN"/>
    <property type="match status" value="1"/>
</dbReference>
<evidence type="ECO:0000259" key="1">
    <source>
        <dbReference type="PROSITE" id="PS50181"/>
    </source>
</evidence>
<evidence type="ECO:0000313" key="2">
    <source>
        <dbReference type="EMBL" id="KAF5731249.1"/>
    </source>
</evidence>
<dbReference type="AlphaFoldDB" id="A0A7J7CAV6"/>
<dbReference type="OrthoDB" id="1867629at2759"/>
<dbReference type="Pfam" id="PF00646">
    <property type="entry name" value="F-box"/>
    <property type="match status" value="1"/>
</dbReference>
<protein>
    <recommendedName>
        <fullName evidence="1">F-box domain-containing protein</fullName>
    </recommendedName>
</protein>
<dbReference type="InterPro" id="IPR011043">
    <property type="entry name" value="Gal_Oxase/kelch_b-propeller"/>
</dbReference>
<proteinExistence type="predicted"/>
<reference evidence="2 3" key="1">
    <citation type="journal article" date="2020" name="Nat. Commun.">
        <title>Genome of Tripterygium wilfordii and identification of cytochrome P450 involved in triptolide biosynthesis.</title>
        <authorList>
            <person name="Tu L."/>
            <person name="Su P."/>
            <person name="Zhang Z."/>
            <person name="Gao L."/>
            <person name="Wang J."/>
            <person name="Hu T."/>
            <person name="Zhou J."/>
            <person name="Zhang Y."/>
            <person name="Zhao Y."/>
            <person name="Liu Y."/>
            <person name="Song Y."/>
            <person name="Tong Y."/>
            <person name="Lu Y."/>
            <person name="Yang J."/>
            <person name="Xu C."/>
            <person name="Jia M."/>
            <person name="Peters R.J."/>
            <person name="Huang L."/>
            <person name="Gao W."/>
        </authorList>
    </citation>
    <scope>NUCLEOTIDE SEQUENCE [LARGE SCALE GENOMIC DNA]</scope>
    <source>
        <strain evidence="3">cv. XIE 37</strain>
        <tissue evidence="2">Leaf</tissue>
    </source>
</reference>
<dbReference type="EMBL" id="JAAARO010000019">
    <property type="protein sequence ID" value="KAF5731249.1"/>
    <property type="molecule type" value="Genomic_DNA"/>
</dbReference>
<feature type="domain" description="F-box" evidence="1">
    <location>
        <begin position="4"/>
        <end position="51"/>
    </location>
</feature>
<dbReference type="InterPro" id="IPR050796">
    <property type="entry name" value="SCF_F-box_component"/>
</dbReference>
<dbReference type="InParanoid" id="A0A7J7CAV6"/>
<dbReference type="InterPro" id="IPR013187">
    <property type="entry name" value="F-box-assoc_dom_typ3"/>
</dbReference>
<dbReference type="SUPFAM" id="SSF50965">
    <property type="entry name" value="Galactose oxidase, central domain"/>
    <property type="match status" value="1"/>
</dbReference>
<sequence length="368" mass="41259">MAANSSASSMPETIIKDILSRLPVKSLVRFKSLSKPICSLIHSHDFMAAHLCLSSLKPTLLVRRYHNPTGCNFQLTLVRESLVNDLDIPNDVVSALRCFPKIVGSCNGVVCLDISKCHAADLFLWNLATREVKRLPKPTIKSSPLPWMVTLGFGYDHKNHEFNIVRLVTLDDDTKAEVYKTGTGTWDQIEDLSITSCAVSGGQQAVSVNGELHWLALGGGLFNLRRYIVSFNMGDNKFRQIPAPDLPVDCCLKLMFYKKSLTLAAYPLDIPDRFVRNRKAFEEFDLWVLGEEDGSSWSKHVMIDSLVRFIFPIGVWGDDKIMMKRIGGNRSRLILFDPMVGDRAETLQELGGEDSLDVFTYVESLMPV</sequence>
<name>A0A7J7CAV6_TRIWF</name>
<dbReference type="InterPro" id="IPR001810">
    <property type="entry name" value="F-box_dom"/>
</dbReference>
<dbReference type="SMART" id="SM00256">
    <property type="entry name" value="FBOX"/>
    <property type="match status" value="1"/>
</dbReference>
<dbReference type="NCBIfam" id="TIGR01640">
    <property type="entry name" value="F_box_assoc_1"/>
    <property type="match status" value="1"/>
</dbReference>
<dbReference type="Proteomes" id="UP000593562">
    <property type="component" value="Unassembled WGS sequence"/>
</dbReference>
<dbReference type="Pfam" id="PF08268">
    <property type="entry name" value="FBA_3"/>
    <property type="match status" value="1"/>
</dbReference>
<accession>A0A7J7CAV6</accession>
<evidence type="ECO:0000313" key="3">
    <source>
        <dbReference type="Proteomes" id="UP000593562"/>
    </source>
</evidence>
<keyword evidence="3" id="KW-1185">Reference proteome</keyword>